<dbReference type="Pfam" id="PF06439">
    <property type="entry name" value="3keto-disac_hyd"/>
    <property type="match status" value="1"/>
</dbReference>
<sequence>MIVVLFASIGPTNVSHANSNGTILFQDDFSGASLSSDWSILAGAYSVQSGILNATNTNSTIVTGDAAWKDYTVESQVRINANGGYAGIVFRAQDNSNNYWLRLYRPASGSTQVQLIKRVGGSASVLASSNQTLSINQWYNLKVVAIGSLIQGYLNNSKVVEFTDTQFAAGKIGLQNLSGTMSADNVVATEIKATLEDGTKLPASYNPVVVATLTGQQPAMPNTISGKAFDNSVVDPIYVDWSLPANVDYTQAFAPAIEVTGTAYLKVGADGTRHDLAEPVKAYVEVVPPNLKYFIDAGAGVPSIYNAVKALTGNDLLNESDNAVYNSTSGWGYIALTSSGANSTIINKSEQPDLDKNATGIMIDGGDPLSTLSYKLDGLEGGKSYRFTSYHRLWWSNEMPIKISISYNLDGKKVSKIVNRLHLDHAGHSKLITYDIELPAGAADATYVLTNAGSYTAGPGAGKTNKNAAISWLAVEELTGPVQPVTYSSIGGMAGENTDVWFDTNGVPIQAHGGQVIWVDHVSWNGNEPTYTDNPVDGDGAWLWVGEDKTYGGRPIGGIHTYVSKDLYNWADMGVALYPHRVFPMEKTANGQGVQFSDSQLEALKARAMGTAGIGTNELGDPLSQFDIDYARDFLQAYVDKNAHPGYSRSNDGDFDYAAATYDEASLRLAFDRTYAYYTIMERPKMLYNDKTNQYVIVYHVDGPSDARILEFYDTLKNDPAYVTAASRYSRAQMGFAVSDSPFGPFKLVNAQKMNYIEGYYDSNKGMARDMTVFKDDDGKAYAIYSSEENKYTYISLLNDEFTAPIKDGTEGLGETFTARVFTDTSREAPAVFKYNGYYYFITSGTTGWDPNPSIAYRANHIFGNTTDGGRTFTPYTNLGNPFPYDTSNTSYRTQSTAVIPYDPENGLFIYMGDRWIQRALETSGYVWIPLQITANGTKIEGQTVSDWKLESLDALAPLQVLRDGEHTVKLGEAPELPATLHLKQGSTTYDNVPVSWDSASLASASTKLGTATVQGTLGGSTSLAGNTVNYEVSVTLPDHMLYFVSPSSGEVPQYTQLVGDYTASTGKQLQHTVAEQSYDPQNGRTWGYTGTNSILRTNNTDIFQSLRYVNTTSSRDLTYKFDLDGGEYNVYIGFYDPWFSSSQSNRVANTAINGTTVETGRIITGSYEAAAHKDIAMDEAGTMEIVVSPAKTGSNTDVQLSWIIIAKTQADAEPETDKTALDEAILNAEALHSSAVEGTLAGQYPTGSKAVLWQAILAAKTTRNSETATQAEVDQALLTLNAAVGTFQSLVIAHVPGDLNGDGRLGVGDLALMTSLYYGKNQEGADWATYKKADLIDDGEIDIKDLRKLAQWILGKI</sequence>
<evidence type="ECO:0000313" key="5">
    <source>
        <dbReference type="EMBL" id="GBG07003.1"/>
    </source>
</evidence>
<evidence type="ECO:0000256" key="1">
    <source>
        <dbReference type="ARBA" id="ARBA00009865"/>
    </source>
</evidence>
<organism evidence="5 6">
    <name type="scientific">Paenibacillus agaridevorans</name>
    <dbReference type="NCBI Taxonomy" id="171404"/>
    <lineage>
        <taxon>Bacteria</taxon>
        <taxon>Bacillati</taxon>
        <taxon>Bacillota</taxon>
        <taxon>Bacilli</taxon>
        <taxon>Bacillales</taxon>
        <taxon>Paenibacillaceae</taxon>
        <taxon>Paenibacillus</taxon>
    </lineage>
</organism>
<dbReference type="CDD" id="cd18825">
    <property type="entry name" value="GH43_CtGH43-like"/>
    <property type="match status" value="1"/>
</dbReference>
<dbReference type="PANTHER" id="PTHR22925">
    <property type="entry name" value="GLYCOSYL HYDROLASE 43 FAMILY MEMBER"/>
    <property type="match status" value="1"/>
</dbReference>
<dbReference type="Gene3D" id="2.60.120.560">
    <property type="entry name" value="Exo-inulinase, domain 1"/>
    <property type="match status" value="1"/>
</dbReference>
<dbReference type="SUPFAM" id="SSF63446">
    <property type="entry name" value="Type I dockerin domain"/>
    <property type="match status" value="1"/>
</dbReference>
<comment type="similarity">
    <text evidence="1">Belongs to the glycosyl hydrolase 43 family.</text>
</comment>
<dbReference type="PANTHER" id="PTHR22925:SF3">
    <property type="entry name" value="GLYCOSYL HYDROLASE FAMILY PROTEIN 43"/>
    <property type="match status" value="1"/>
</dbReference>
<dbReference type="InterPro" id="IPR013320">
    <property type="entry name" value="ConA-like_dom_sf"/>
</dbReference>
<dbReference type="InterPro" id="IPR011081">
    <property type="entry name" value="Big_4"/>
</dbReference>
<protein>
    <recommendedName>
        <fullName evidence="4">Dockerin domain-containing protein</fullName>
    </recommendedName>
</protein>
<comment type="caution">
    <text evidence="5">The sequence shown here is derived from an EMBL/GenBank/DDBJ whole genome shotgun (WGS) entry which is preliminary data.</text>
</comment>
<keyword evidence="6" id="KW-1185">Reference proteome</keyword>
<dbReference type="InterPro" id="IPR016134">
    <property type="entry name" value="Dockerin_dom"/>
</dbReference>
<keyword evidence="2" id="KW-0378">Hydrolase</keyword>
<keyword evidence="3" id="KW-0326">Glycosidase</keyword>
<feature type="domain" description="Dockerin" evidence="4">
    <location>
        <begin position="1293"/>
        <end position="1358"/>
    </location>
</feature>
<dbReference type="Gene3D" id="1.20.1270.90">
    <property type="entry name" value="AF1782-like"/>
    <property type="match status" value="1"/>
</dbReference>
<dbReference type="InterPro" id="IPR018247">
    <property type="entry name" value="EF_Hand_1_Ca_BS"/>
</dbReference>
<dbReference type="PROSITE" id="PS00018">
    <property type="entry name" value="EF_HAND_1"/>
    <property type="match status" value="1"/>
</dbReference>
<dbReference type="PROSITE" id="PS51766">
    <property type="entry name" value="DOCKERIN"/>
    <property type="match status" value="1"/>
</dbReference>
<dbReference type="Pfam" id="PF04616">
    <property type="entry name" value="Glyco_hydro_43"/>
    <property type="match status" value="1"/>
</dbReference>
<dbReference type="EMBL" id="BDQX01000070">
    <property type="protein sequence ID" value="GBG07003.1"/>
    <property type="molecule type" value="Genomic_DNA"/>
</dbReference>
<dbReference type="Pfam" id="PF07532">
    <property type="entry name" value="Big_4"/>
    <property type="match status" value="1"/>
</dbReference>
<evidence type="ECO:0000256" key="3">
    <source>
        <dbReference type="ARBA" id="ARBA00023295"/>
    </source>
</evidence>
<dbReference type="SUPFAM" id="SSF49899">
    <property type="entry name" value="Concanavalin A-like lectins/glucanases"/>
    <property type="match status" value="1"/>
</dbReference>
<dbReference type="Gene3D" id="2.115.10.20">
    <property type="entry name" value="Glycosyl hydrolase domain, family 43"/>
    <property type="match status" value="1"/>
</dbReference>
<reference evidence="5 6" key="1">
    <citation type="submission" date="2017-08" db="EMBL/GenBank/DDBJ databases">
        <title>Substantial Increase in Enzyme Production by Combined Drug-Resistance Mutations in Paenibacillus agaridevorans.</title>
        <authorList>
            <person name="Tanaka Y."/>
            <person name="Funane K."/>
            <person name="Hosaka T."/>
            <person name="Shiwa Y."/>
            <person name="Fujita N."/>
            <person name="Miyazaki T."/>
            <person name="Yoshikawa H."/>
            <person name="Murakami K."/>
            <person name="Kasahara K."/>
            <person name="Inaoka T."/>
            <person name="Hiraga Y."/>
            <person name="Ochi K."/>
        </authorList>
    </citation>
    <scope>NUCLEOTIDE SEQUENCE [LARGE SCALE GENOMIC DNA]</scope>
    <source>
        <strain evidence="5 6">T-3040</strain>
    </source>
</reference>
<dbReference type="InterPro" id="IPR006710">
    <property type="entry name" value="Glyco_hydro_43"/>
</dbReference>
<evidence type="ECO:0000256" key="2">
    <source>
        <dbReference type="ARBA" id="ARBA00022801"/>
    </source>
</evidence>
<evidence type="ECO:0000313" key="6">
    <source>
        <dbReference type="Proteomes" id="UP000245202"/>
    </source>
</evidence>
<dbReference type="GO" id="GO:0004553">
    <property type="term" value="F:hydrolase activity, hydrolyzing O-glycosyl compounds"/>
    <property type="evidence" value="ECO:0007669"/>
    <property type="project" value="InterPro"/>
</dbReference>
<gene>
    <name evidence="5" type="ORF">PAT3040_01551</name>
</gene>
<dbReference type="InterPro" id="IPR036439">
    <property type="entry name" value="Dockerin_dom_sf"/>
</dbReference>
<dbReference type="Proteomes" id="UP000245202">
    <property type="component" value="Unassembled WGS sequence"/>
</dbReference>
<dbReference type="Gene3D" id="1.10.1330.10">
    <property type="entry name" value="Dockerin domain"/>
    <property type="match status" value="1"/>
</dbReference>
<name>A0A2R5ETA2_9BACL</name>
<accession>A0A2R5ETA2</accession>
<proteinExistence type="inferred from homology"/>
<evidence type="ECO:0000259" key="4">
    <source>
        <dbReference type="PROSITE" id="PS51766"/>
    </source>
</evidence>
<dbReference type="GO" id="GO:0000272">
    <property type="term" value="P:polysaccharide catabolic process"/>
    <property type="evidence" value="ECO:0007669"/>
    <property type="project" value="InterPro"/>
</dbReference>
<dbReference type="InterPro" id="IPR010496">
    <property type="entry name" value="AL/BT2_dom"/>
</dbReference>
<dbReference type="InterPro" id="IPR023296">
    <property type="entry name" value="Glyco_hydro_beta-prop_sf"/>
</dbReference>
<dbReference type="SUPFAM" id="SSF75005">
    <property type="entry name" value="Arabinanase/levansucrase/invertase"/>
    <property type="match status" value="2"/>
</dbReference>